<evidence type="ECO:0000313" key="2">
    <source>
        <dbReference type="EMBL" id="MDQ0930854.1"/>
    </source>
</evidence>
<reference evidence="2 3" key="1">
    <citation type="submission" date="2023-07" db="EMBL/GenBank/DDBJ databases">
        <title>Comparative genomics of wheat-associated soil bacteria to identify genetic determinants of phenazine resistance.</title>
        <authorList>
            <person name="Mouncey N."/>
        </authorList>
    </citation>
    <scope>NUCLEOTIDE SEQUENCE [LARGE SCALE GENOMIC DNA]</scope>
    <source>
        <strain evidence="2 3">W2I16</strain>
    </source>
</reference>
<dbReference type="CDD" id="cd22231">
    <property type="entry name" value="RHH_NikR_HicB-like"/>
    <property type="match status" value="1"/>
</dbReference>
<keyword evidence="3" id="KW-1185">Reference proteome</keyword>
<feature type="domain" description="Ribbon-helix-helix protein CopG" evidence="1">
    <location>
        <begin position="19"/>
        <end position="55"/>
    </location>
</feature>
<dbReference type="SUPFAM" id="SSF47598">
    <property type="entry name" value="Ribbon-helix-helix"/>
    <property type="match status" value="1"/>
</dbReference>
<proteinExistence type="predicted"/>
<dbReference type="InterPro" id="IPR002145">
    <property type="entry name" value="CopG"/>
</dbReference>
<dbReference type="Pfam" id="PF01402">
    <property type="entry name" value="RHH_1"/>
    <property type="match status" value="1"/>
</dbReference>
<sequence length="93" mass="10374">MVVLQVAFIFLLGYHGGMKISVSLPQEDVSFVDEYAQRTEAASRSAVIHDAIELLRAARLEEEYAEAFAEWDGSEDAAFWDQFSADGLTDEAR</sequence>
<organism evidence="2 3">
    <name type="scientific">Streptomyces turgidiscabies</name>
    <dbReference type="NCBI Taxonomy" id="85558"/>
    <lineage>
        <taxon>Bacteria</taxon>
        <taxon>Bacillati</taxon>
        <taxon>Actinomycetota</taxon>
        <taxon>Actinomycetes</taxon>
        <taxon>Kitasatosporales</taxon>
        <taxon>Streptomycetaceae</taxon>
        <taxon>Streptomyces</taxon>
    </lineage>
</organism>
<evidence type="ECO:0000313" key="3">
    <source>
        <dbReference type="Proteomes" id="UP001223072"/>
    </source>
</evidence>
<dbReference type="InterPro" id="IPR010985">
    <property type="entry name" value="Ribbon_hlx_hlx"/>
</dbReference>
<name>A0ABU0RFW2_9ACTN</name>
<comment type="caution">
    <text evidence="2">The sequence shown here is derived from an EMBL/GenBank/DDBJ whole genome shotgun (WGS) entry which is preliminary data.</text>
</comment>
<dbReference type="EMBL" id="JAUSZS010000002">
    <property type="protein sequence ID" value="MDQ0930854.1"/>
    <property type="molecule type" value="Genomic_DNA"/>
</dbReference>
<dbReference type="Proteomes" id="UP001223072">
    <property type="component" value="Unassembled WGS sequence"/>
</dbReference>
<protein>
    <submittedName>
        <fullName evidence="2">Arc/MetJ-type ribon-helix-helix transcriptional regulator</fullName>
    </submittedName>
</protein>
<accession>A0ABU0RFW2</accession>
<evidence type="ECO:0000259" key="1">
    <source>
        <dbReference type="Pfam" id="PF01402"/>
    </source>
</evidence>
<gene>
    <name evidence="2" type="ORF">QFZ49_000761</name>
</gene>